<evidence type="ECO:0000313" key="3">
    <source>
        <dbReference type="Proteomes" id="UP001497493"/>
    </source>
</evidence>
<accession>A0ABM9NIL8</accession>
<name>A0ABM9NIL8_9GAMM</name>
<dbReference type="Gene3D" id="3.30.1340.30">
    <property type="match status" value="3"/>
</dbReference>
<evidence type="ECO:0000313" key="2">
    <source>
        <dbReference type="EMBL" id="CAL1240465.1"/>
    </source>
</evidence>
<keyword evidence="3" id="KW-1185">Reference proteome</keyword>
<feature type="domain" description="BON" evidence="1">
    <location>
        <begin position="175"/>
        <end position="243"/>
    </location>
</feature>
<dbReference type="EMBL" id="OZ026884">
    <property type="protein sequence ID" value="CAL1240465.1"/>
    <property type="molecule type" value="Genomic_DNA"/>
</dbReference>
<dbReference type="Pfam" id="PF04972">
    <property type="entry name" value="BON"/>
    <property type="match status" value="2"/>
</dbReference>
<reference evidence="2 3" key="1">
    <citation type="submission" date="2024-04" db="EMBL/GenBank/DDBJ databases">
        <authorList>
            <person name="Cremers G."/>
        </authorList>
    </citation>
    <scope>NUCLEOTIDE SEQUENCE [LARGE SCALE GENOMIC DNA]</scope>
    <source>
        <strain evidence="2">MeCH1-AG</strain>
    </source>
</reference>
<protein>
    <submittedName>
        <fullName evidence="2">BON domain-containing protein</fullName>
    </submittedName>
</protein>
<evidence type="ECO:0000259" key="1">
    <source>
        <dbReference type="PROSITE" id="PS50914"/>
    </source>
</evidence>
<proteinExistence type="predicted"/>
<dbReference type="InterPro" id="IPR051686">
    <property type="entry name" value="Lipoprotein_DolP"/>
</dbReference>
<feature type="domain" description="BON" evidence="1">
    <location>
        <begin position="4"/>
        <end position="74"/>
    </location>
</feature>
<gene>
    <name evidence="2" type="ORF">MECH1_V1_1689</name>
</gene>
<dbReference type="Proteomes" id="UP001497493">
    <property type="component" value="Chromosome"/>
</dbReference>
<dbReference type="InterPro" id="IPR007055">
    <property type="entry name" value="BON_dom"/>
</dbReference>
<dbReference type="RefSeq" id="WP_348757059.1">
    <property type="nucleotide sequence ID" value="NZ_OZ026884.1"/>
</dbReference>
<dbReference type="PANTHER" id="PTHR34606:SF15">
    <property type="entry name" value="BON DOMAIN-CONTAINING PROTEIN"/>
    <property type="match status" value="1"/>
</dbReference>
<sequence length="243" mass="27218">METPSEELVKSIFAALERDTRVNLHRYPVKIEDEDGVLVLEGTVENIAAKRIVRNTAHRQAGHRPVLDRLRVEVAEPEGAGHLRDEVVNLLREEPVFKECGLYLREGGQLETLRVGRSDWGEQRIEIEVREGTVILAGQVLSLTHRRLAEVLAWWAAGCERVENLLHVVPPEQETDDELTDAIRLVLEKDPLVRPDALKVTVRDGVVTLEGGLASDDERLLAVQDVWYVPGVQDVVDRIAVSG</sequence>
<dbReference type="PROSITE" id="PS50914">
    <property type="entry name" value="BON"/>
    <property type="match status" value="2"/>
</dbReference>
<organism evidence="2 3">
    <name type="scientific">Candidatus Methylocalor cossyra</name>
    <dbReference type="NCBI Taxonomy" id="3108543"/>
    <lineage>
        <taxon>Bacteria</taxon>
        <taxon>Pseudomonadati</taxon>
        <taxon>Pseudomonadota</taxon>
        <taxon>Gammaproteobacteria</taxon>
        <taxon>Methylococcales</taxon>
        <taxon>Methylococcaceae</taxon>
        <taxon>Candidatus Methylocalor</taxon>
    </lineage>
</organism>
<dbReference type="PANTHER" id="PTHR34606">
    <property type="entry name" value="BON DOMAIN-CONTAINING PROTEIN"/>
    <property type="match status" value="1"/>
</dbReference>